<dbReference type="Pfam" id="PF00582">
    <property type="entry name" value="Usp"/>
    <property type="match status" value="1"/>
</dbReference>
<dbReference type="InterPro" id="IPR006015">
    <property type="entry name" value="Universal_stress_UspA"/>
</dbReference>
<reference evidence="3 4" key="1">
    <citation type="submission" date="2024-05" db="EMBL/GenBank/DDBJ databases">
        <authorList>
            <person name="Jiang F."/>
        </authorList>
    </citation>
    <scope>NUCLEOTIDE SEQUENCE [LARGE SCALE GENOMIC DNA]</scope>
    <source>
        <strain evidence="3 4">LZ166</strain>
    </source>
</reference>
<keyword evidence="4" id="KW-1185">Reference proteome</keyword>
<feature type="domain" description="UspA" evidence="2">
    <location>
        <begin position="1"/>
        <end position="138"/>
    </location>
</feature>
<evidence type="ECO:0000313" key="4">
    <source>
        <dbReference type="Proteomes" id="UP001556692"/>
    </source>
</evidence>
<comment type="caution">
    <text evidence="3">The sequence shown here is derived from an EMBL/GenBank/DDBJ whole genome shotgun (WGS) entry which is preliminary data.</text>
</comment>
<dbReference type="Proteomes" id="UP001556692">
    <property type="component" value="Unassembled WGS sequence"/>
</dbReference>
<organism evidence="3 4">
    <name type="scientific">Aquibium pacificus</name>
    <dbReference type="NCBI Taxonomy" id="3153579"/>
    <lineage>
        <taxon>Bacteria</taxon>
        <taxon>Pseudomonadati</taxon>
        <taxon>Pseudomonadota</taxon>
        <taxon>Alphaproteobacteria</taxon>
        <taxon>Hyphomicrobiales</taxon>
        <taxon>Phyllobacteriaceae</taxon>
        <taxon>Aquibium</taxon>
    </lineage>
</organism>
<name>A0ABV3SPC2_9HYPH</name>
<dbReference type="Gene3D" id="3.40.50.620">
    <property type="entry name" value="HUPs"/>
    <property type="match status" value="1"/>
</dbReference>
<dbReference type="InterPro" id="IPR014729">
    <property type="entry name" value="Rossmann-like_a/b/a_fold"/>
</dbReference>
<comment type="similarity">
    <text evidence="1">Belongs to the universal stress protein A family.</text>
</comment>
<dbReference type="PANTHER" id="PTHR46268:SF6">
    <property type="entry name" value="UNIVERSAL STRESS PROTEIN UP12"/>
    <property type="match status" value="1"/>
</dbReference>
<dbReference type="SUPFAM" id="SSF52402">
    <property type="entry name" value="Adenine nucleotide alpha hydrolases-like"/>
    <property type="match status" value="1"/>
</dbReference>
<dbReference type="RefSeq" id="WP_367956528.1">
    <property type="nucleotide sequence ID" value="NZ_JBDPGJ010000006.1"/>
</dbReference>
<evidence type="ECO:0000313" key="3">
    <source>
        <dbReference type="EMBL" id="MEX0408652.1"/>
    </source>
</evidence>
<evidence type="ECO:0000256" key="1">
    <source>
        <dbReference type="ARBA" id="ARBA00008791"/>
    </source>
</evidence>
<accession>A0ABV3SPC2</accession>
<protein>
    <submittedName>
        <fullName evidence="3">Universal stress protein</fullName>
    </submittedName>
</protein>
<dbReference type="CDD" id="cd00293">
    <property type="entry name" value="USP-like"/>
    <property type="match status" value="1"/>
</dbReference>
<dbReference type="PRINTS" id="PR01438">
    <property type="entry name" value="UNVRSLSTRESS"/>
</dbReference>
<evidence type="ECO:0000259" key="2">
    <source>
        <dbReference type="Pfam" id="PF00582"/>
    </source>
</evidence>
<dbReference type="PANTHER" id="PTHR46268">
    <property type="entry name" value="STRESS RESPONSE PROTEIN NHAX"/>
    <property type="match status" value="1"/>
</dbReference>
<sequence>MYRKMLLAYDGSVDGRLALREGARLAQLCGSQVCLLAVVQISTGIVFAEGVHPGIVGDQSEVYRNILAEGERRLRDMGLRPEARLNMGDPGPEICAVAREIDADLVVIGHRQHGILARWWSGSVATYLADHLACSLLIGRMEMSNPHSDRPKVRSKAL</sequence>
<proteinExistence type="inferred from homology"/>
<gene>
    <name evidence="3" type="ORF">ABGN05_23655</name>
</gene>
<dbReference type="EMBL" id="JBDPGJ010000006">
    <property type="protein sequence ID" value="MEX0408652.1"/>
    <property type="molecule type" value="Genomic_DNA"/>
</dbReference>
<dbReference type="InterPro" id="IPR006016">
    <property type="entry name" value="UspA"/>
</dbReference>